<dbReference type="SUPFAM" id="SSF56112">
    <property type="entry name" value="Protein kinase-like (PK-like)"/>
    <property type="match status" value="1"/>
</dbReference>
<gene>
    <name evidence="7" type="ORF">TA19900</name>
</gene>
<evidence type="ECO:0000313" key="8">
    <source>
        <dbReference type="Proteomes" id="UP000001950"/>
    </source>
</evidence>
<name>Q4UG25_THEAN</name>
<dbReference type="OrthoDB" id="201153at2759"/>
<feature type="region of interest" description="Disordered" evidence="5">
    <location>
        <begin position="66"/>
        <end position="121"/>
    </location>
</feature>
<dbReference type="VEuPathDB" id="PiroplasmaDB:TA19900"/>
<reference evidence="7 8" key="1">
    <citation type="journal article" date="2005" name="Science">
        <title>Genome of the host-cell transforming parasite Theileria annulata compared with T. parva.</title>
        <authorList>
            <person name="Pain A."/>
            <person name="Renauld H."/>
            <person name="Berriman M."/>
            <person name="Murphy L."/>
            <person name="Yeats C.A."/>
            <person name="Weir W."/>
            <person name="Kerhornou A."/>
            <person name="Aslett M."/>
            <person name="Bishop R."/>
            <person name="Bouchier C."/>
            <person name="Cochet M."/>
            <person name="Coulson R.M.R."/>
            <person name="Cronin A."/>
            <person name="de Villiers E.P."/>
            <person name="Fraser A."/>
            <person name="Fosker N."/>
            <person name="Gardner M."/>
            <person name="Goble A."/>
            <person name="Griffiths-Jones S."/>
            <person name="Harris D.E."/>
            <person name="Katzer F."/>
            <person name="Larke N."/>
            <person name="Lord A."/>
            <person name="Maser P."/>
            <person name="McKellar S."/>
            <person name="Mooney P."/>
            <person name="Morton F."/>
            <person name="Nene V."/>
            <person name="O'Neil S."/>
            <person name="Price C."/>
            <person name="Quail M.A."/>
            <person name="Rabbinowitsch E."/>
            <person name="Rawlings N.D."/>
            <person name="Rutter S."/>
            <person name="Saunders D."/>
            <person name="Seeger K."/>
            <person name="Shah T."/>
            <person name="Squares R."/>
            <person name="Squares S."/>
            <person name="Tivey A."/>
            <person name="Walker A.R."/>
            <person name="Woodward J."/>
            <person name="Dobbelaere D.A.E."/>
            <person name="Langsley G."/>
            <person name="Rajandream M.A."/>
            <person name="McKeever D."/>
            <person name="Shiels B."/>
            <person name="Tait A."/>
            <person name="Barrell B.G."/>
            <person name="Hall N."/>
        </authorList>
    </citation>
    <scope>NUCLEOTIDE SEQUENCE [LARGE SCALE GENOMIC DNA]</scope>
    <source>
        <strain evidence="8">Ankara</strain>
    </source>
</reference>
<dbReference type="InterPro" id="IPR004147">
    <property type="entry name" value="ABC1_dom"/>
</dbReference>
<keyword evidence="2" id="KW-0808">Transferase</keyword>
<organism evidence="7 8">
    <name type="scientific">Theileria annulata</name>
    <dbReference type="NCBI Taxonomy" id="5874"/>
    <lineage>
        <taxon>Eukaryota</taxon>
        <taxon>Sar</taxon>
        <taxon>Alveolata</taxon>
        <taxon>Apicomplexa</taxon>
        <taxon>Aconoidasida</taxon>
        <taxon>Piroplasmida</taxon>
        <taxon>Theileriidae</taxon>
        <taxon>Theileria</taxon>
    </lineage>
</organism>
<dbReference type="PANTHER" id="PTHR43851">
    <property type="match status" value="1"/>
</dbReference>
<dbReference type="InterPro" id="IPR051409">
    <property type="entry name" value="Atypical_kinase_ADCK"/>
</dbReference>
<dbReference type="InParanoid" id="Q4UG25"/>
<evidence type="ECO:0000256" key="3">
    <source>
        <dbReference type="ARBA" id="ARBA00022741"/>
    </source>
</evidence>
<dbReference type="RefSeq" id="XP_954641.1">
    <property type="nucleotide sequence ID" value="XM_949548.1"/>
</dbReference>
<dbReference type="GeneID" id="3864386"/>
<evidence type="ECO:0000256" key="1">
    <source>
        <dbReference type="ARBA" id="ARBA00009670"/>
    </source>
</evidence>
<evidence type="ECO:0000313" key="7">
    <source>
        <dbReference type="EMBL" id="CAI73964.1"/>
    </source>
</evidence>
<sequence>MASSRNKLISQLSLYRKHNLNYLDRKFDHYVNSRPLDDLNSLPVYLNTILPFYLNSIPQLVTTLLKPSTPTDNLKDDYKSTTSEDMDASNYDVESKLASLDKTRSTNKSSPNRQSKSNYSTTKYNFGKINYDQKCFNSTRAVRKMKENTLPTDRFSRAATLAGLIFNVASATTKDAIRRYMRGEYVDVLTNSLSNDNVIKLVVECLCKMRGTALKFGQLLSLQSDILPEKFRQALISSRHEADIMTKSQVDKILSREFGENWMDNFSEFDYQPMASASLGQAHKAKLKDGKEVAVKVQFPGILDSIDSDIENLVWICTYTKLVPDSFFIREYSRELKKEVIAECDYLNEAKFYEIFRKLNLEGFYVPKVIRELTTKKVITTEYVHGKPLEDLTALSQETRNSVGRRILKLALSEIFVFELMNTDPNPSNYLYNEETDLIGLVDFGSCRIYHRKFVKPYLELVLATLRDDLDEILRLSVEVGFLHPQETQMVINAHLDSVRASADPFKHDVEYDFKNSKTFSTCIERSNIIFNHRKKPPAPEIYSLHRKLAGAFLICKIISAKFNSKKVFGEVMEMTNL</sequence>
<feature type="compositionally biased region" description="Polar residues" evidence="5">
    <location>
        <begin position="106"/>
        <end position="121"/>
    </location>
</feature>
<dbReference type="Pfam" id="PF03109">
    <property type="entry name" value="ABC1"/>
    <property type="match status" value="1"/>
</dbReference>
<feature type="compositionally biased region" description="Basic and acidic residues" evidence="5">
    <location>
        <begin position="93"/>
        <end position="104"/>
    </location>
</feature>
<evidence type="ECO:0000256" key="4">
    <source>
        <dbReference type="ARBA" id="ARBA00022840"/>
    </source>
</evidence>
<dbReference type="CDD" id="cd13970">
    <property type="entry name" value="ABC1_ADCK3"/>
    <property type="match status" value="1"/>
</dbReference>
<protein>
    <submittedName>
        <fullName evidence="7">ABC1 family protein, putative</fullName>
    </submittedName>
</protein>
<feature type="domain" description="ABC1 atypical kinase-like" evidence="6">
    <location>
        <begin position="240"/>
        <end position="475"/>
    </location>
</feature>
<dbReference type="Proteomes" id="UP000001950">
    <property type="component" value="Chromosome 1"/>
</dbReference>
<evidence type="ECO:0000256" key="5">
    <source>
        <dbReference type="SAM" id="MobiDB-lite"/>
    </source>
</evidence>
<dbReference type="InterPro" id="IPR011009">
    <property type="entry name" value="Kinase-like_dom_sf"/>
</dbReference>
<keyword evidence="3" id="KW-0547">Nucleotide-binding</keyword>
<keyword evidence="4" id="KW-0067">ATP-binding</keyword>
<dbReference type="GO" id="GO:0016740">
    <property type="term" value="F:transferase activity"/>
    <property type="evidence" value="ECO:0007669"/>
    <property type="project" value="UniProtKB-KW"/>
</dbReference>
<dbReference type="GO" id="GO:0006744">
    <property type="term" value="P:ubiquinone biosynthetic process"/>
    <property type="evidence" value="ECO:0007669"/>
    <property type="project" value="TreeGrafter"/>
</dbReference>
<dbReference type="GO" id="GO:0005524">
    <property type="term" value="F:ATP binding"/>
    <property type="evidence" value="ECO:0007669"/>
    <property type="project" value="UniProtKB-KW"/>
</dbReference>
<dbReference type="AlphaFoldDB" id="Q4UG25"/>
<dbReference type="InterPro" id="IPR034646">
    <property type="entry name" value="ADCK3_dom"/>
</dbReference>
<accession>Q4UG25</accession>
<dbReference type="EMBL" id="CR940347">
    <property type="protein sequence ID" value="CAI73964.1"/>
    <property type="molecule type" value="Genomic_DNA"/>
</dbReference>
<comment type="similarity">
    <text evidence="1">Belongs to the protein kinase superfamily. ADCK protein kinase family.</text>
</comment>
<evidence type="ECO:0000256" key="2">
    <source>
        <dbReference type="ARBA" id="ARBA00022679"/>
    </source>
</evidence>
<dbReference type="eggNOG" id="KOG1234">
    <property type="taxonomic scope" value="Eukaryota"/>
</dbReference>
<keyword evidence="8" id="KW-1185">Reference proteome</keyword>
<dbReference type="PANTHER" id="PTHR43851:SF3">
    <property type="entry name" value="COENZYME Q8"/>
    <property type="match status" value="1"/>
</dbReference>
<evidence type="ECO:0000259" key="6">
    <source>
        <dbReference type="Pfam" id="PF03109"/>
    </source>
</evidence>
<proteinExistence type="inferred from homology"/>
<dbReference type="OMA" id="PEYYVPR"/>
<dbReference type="KEGG" id="tan:TA19900"/>
<dbReference type="STRING" id="5874.Q4UG25"/>